<evidence type="ECO:0000256" key="1">
    <source>
        <dbReference type="SAM" id="MobiDB-lite"/>
    </source>
</evidence>
<evidence type="ECO:0000313" key="3">
    <source>
        <dbReference type="Proteomes" id="UP001604336"/>
    </source>
</evidence>
<reference evidence="3" key="1">
    <citation type="submission" date="2024-07" db="EMBL/GenBank/DDBJ databases">
        <title>Two chromosome-level genome assemblies of Korean endemic species Abeliophyllum distichum and Forsythia ovata (Oleaceae).</title>
        <authorList>
            <person name="Jang H."/>
        </authorList>
    </citation>
    <scope>NUCLEOTIDE SEQUENCE [LARGE SCALE GENOMIC DNA]</scope>
</reference>
<feature type="region of interest" description="Disordered" evidence="1">
    <location>
        <begin position="1"/>
        <end position="30"/>
    </location>
</feature>
<accession>A0ABD1PEC6</accession>
<name>A0ABD1PEC6_9LAMI</name>
<comment type="caution">
    <text evidence="2">The sequence shown here is derived from an EMBL/GenBank/DDBJ whole genome shotgun (WGS) entry which is preliminary data.</text>
</comment>
<dbReference type="Proteomes" id="UP001604336">
    <property type="component" value="Unassembled WGS sequence"/>
</dbReference>
<keyword evidence="3" id="KW-1185">Reference proteome</keyword>
<dbReference type="EMBL" id="JBFOLK010000014">
    <property type="protein sequence ID" value="KAL2462238.1"/>
    <property type="molecule type" value="Genomic_DNA"/>
</dbReference>
<gene>
    <name evidence="2" type="ORF">Adt_45658</name>
</gene>
<dbReference type="AlphaFoldDB" id="A0ABD1PEC6"/>
<organism evidence="2 3">
    <name type="scientific">Abeliophyllum distichum</name>
    <dbReference type="NCBI Taxonomy" id="126358"/>
    <lineage>
        <taxon>Eukaryota</taxon>
        <taxon>Viridiplantae</taxon>
        <taxon>Streptophyta</taxon>
        <taxon>Embryophyta</taxon>
        <taxon>Tracheophyta</taxon>
        <taxon>Spermatophyta</taxon>
        <taxon>Magnoliopsida</taxon>
        <taxon>eudicotyledons</taxon>
        <taxon>Gunneridae</taxon>
        <taxon>Pentapetalae</taxon>
        <taxon>asterids</taxon>
        <taxon>lamiids</taxon>
        <taxon>Lamiales</taxon>
        <taxon>Oleaceae</taxon>
        <taxon>Forsythieae</taxon>
        <taxon>Abeliophyllum</taxon>
    </lineage>
</organism>
<proteinExistence type="predicted"/>
<evidence type="ECO:0000313" key="2">
    <source>
        <dbReference type="EMBL" id="KAL2462238.1"/>
    </source>
</evidence>
<sequence length="139" mass="15165">MAGSQINHHKNRGQPPQCRSSPKNHRPFSSKIIPHSFKSAAHRGGGGERLPDLRAVPAGICAQRQPESARSSSRICAQIWLDLCADSGCLCAQIPAAAAAPRRSRRPWCCGGCRWCCGGFSIRPVVLWWLSSVFVVVYL</sequence>
<protein>
    <submittedName>
        <fullName evidence="2">Uncharacterized protein</fullName>
    </submittedName>
</protein>